<reference evidence="1" key="1">
    <citation type="submission" date="2011-01" db="EMBL/GenBank/DDBJ databases">
        <title>The Genome Sequence of Nematocida parisii strain ERTm3.</title>
        <authorList>
            <consortium name="The Broad Institute Genome Sequencing Platform"/>
            <consortium name="The Broad Institute Genome Sequencing Center for Infectious Disease"/>
            <person name="Cuomo C."/>
            <person name="Troemel E."/>
            <person name="Young S.K."/>
            <person name="Zeng Q."/>
            <person name="Gargeya S."/>
            <person name="Fitzgerald M."/>
            <person name="Haas B."/>
            <person name="Abouelleil A."/>
            <person name="Alvarado L."/>
            <person name="Arachchi H.M."/>
            <person name="Berlin A."/>
            <person name="Chapman S.B."/>
            <person name="Gearin G."/>
            <person name="Goldberg J."/>
            <person name="Griggs A."/>
            <person name="Gujja S."/>
            <person name="Hansen M."/>
            <person name="Heiman D."/>
            <person name="Howarth C."/>
            <person name="Larimer J."/>
            <person name="Lui A."/>
            <person name="MacDonald P.J.P."/>
            <person name="McCowen C."/>
            <person name="Montmayeur A."/>
            <person name="Murphy C."/>
            <person name="Neiman D."/>
            <person name="Pearson M."/>
            <person name="Priest M."/>
            <person name="Roberts A."/>
            <person name="Saif S."/>
            <person name="Shea T."/>
            <person name="Sisk P."/>
            <person name="Stolte C."/>
            <person name="Sykes S."/>
            <person name="Wortman J."/>
            <person name="Nusbaum C."/>
            <person name="Birren B."/>
        </authorList>
    </citation>
    <scope>NUCLEOTIDE SEQUENCE</scope>
    <source>
        <strain evidence="1">ERTm3</strain>
    </source>
</reference>
<dbReference type="HOGENOM" id="CLU_2237280_0_0_1"/>
<organism evidence="1 2">
    <name type="scientific">Nematocida parisii (strain ERTm3)</name>
    <name type="common">Nematode killer fungus</name>
    <dbReference type="NCBI Taxonomy" id="935791"/>
    <lineage>
        <taxon>Eukaryota</taxon>
        <taxon>Fungi</taxon>
        <taxon>Fungi incertae sedis</taxon>
        <taxon>Microsporidia</taxon>
        <taxon>Nematocida</taxon>
    </lineage>
</organism>
<evidence type="ECO:0000313" key="1">
    <source>
        <dbReference type="EMBL" id="EIJ89008.1"/>
    </source>
</evidence>
<keyword evidence="2" id="KW-1185">Reference proteome</keyword>
<dbReference type="Proteomes" id="UP000002872">
    <property type="component" value="Unassembled WGS sequence"/>
</dbReference>
<dbReference type="InParanoid" id="I3EIG1"/>
<dbReference type="VEuPathDB" id="MicrosporidiaDB:NEQG_00827"/>
<dbReference type="OrthoDB" id="2187890at2759"/>
<gene>
    <name evidence="1" type="ORF">NEQG_00827</name>
</gene>
<name>I3EIG1_NEMP3</name>
<dbReference type="AlphaFoldDB" id="I3EIG1"/>
<proteinExistence type="predicted"/>
<protein>
    <submittedName>
        <fullName evidence="1">Uncharacterized protein</fullName>
    </submittedName>
</protein>
<dbReference type="EMBL" id="GL870877">
    <property type="protein sequence ID" value="EIJ89008.1"/>
    <property type="molecule type" value="Genomic_DNA"/>
</dbReference>
<evidence type="ECO:0000313" key="2">
    <source>
        <dbReference type="Proteomes" id="UP000002872"/>
    </source>
</evidence>
<dbReference type="OMA" id="LETHQEC"/>
<sequence length="109" mass="12830">MDKTKQEGILMLEDILSTVEEILLLSKITMTNKEKDIHREIKEGFQLKMKTEQLIVTVSSLYKIILQLETHQECSKLWKESEDISPLVAQKRKNLEYLIEYLDKMKDSS</sequence>
<accession>I3EIG1</accession>